<evidence type="ECO:0000256" key="1">
    <source>
        <dbReference type="PIRSR" id="PIRSR637460-1"/>
    </source>
</evidence>
<dbReference type="CDD" id="cd01823">
    <property type="entry name" value="SEST_like"/>
    <property type="match status" value="1"/>
</dbReference>
<organism evidence="3 4">
    <name type="scientific">Amycolatopsis balhimycina DSM 5908</name>
    <dbReference type="NCBI Taxonomy" id="1081091"/>
    <lineage>
        <taxon>Bacteria</taxon>
        <taxon>Bacillati</taxon>
        <taxon>Actinomycetota</taxon>
        <taxon>Actinomycetes</taxon>
        <taxon>Pseudonocardiales</taxon>
        <taxon>Pseudonocardiaceae</taxon>
        <taxon>Amycolatopsis</taxon>
    </lineage>
</organism>
<dbReference type="PANTHER" id="PTHR37981">
    <property type="entry name" value="LIPASE 2"/>
    <property type="match status" value="1"/>
</dbReference>
<dbReference type="Proteomes" id="UP000286716">
    <property type="component" value="Unassembled WGS sequence"/>
</dbReference>
<dbReference type="GO" id="GO:0016788">
    <property type="term" value="F:hydrolase activity, acting on ester bonds"/>
    <property type="evidence" value="ECO:0007669"/>
    <property type="project" value="InterPro"/>
</dbReference>
<keyword evidence="4" id="KW-1185">Reference proteome</keyword>
<keyword evidence="3" id="KW-0378">Hydrolase</keyword>
<dbReference type="PANTHER" id="PTHR37981:SF1">
    <property type="entry name" value="SGNH HYDROLASE-TYPE ESTERASE DOMAIN-CONTAINING PROTEIN"/>
    <property type="match status" value="1"/>
</dbReference>
<proteinExistence type="predicted"/>
<feature type="active site" description="Nucleophile" evidence="1">
    <location>
        <position position="15"/>
    </location>
</feature>
<reference evidence="3 4" key="1">
    <citation type="submission" date="2018-05" db="EMBL/GenBank/DDBJ databases">
        <title>Evolution of GPA BGCs.</title>
        <authorList>
            <person name="Waglechner N."/>
            <person name="Wright G.D."/>
        </authorList>
    </citation>
    <scope>NUCLEOTIDE SEQUENCE [LARGE SCALE GENOMIC DNA]</scope>
    <source>
        <strain evidence="3 4">DSM 5908</strain>
    </source>
</reference>
<dbReference type="GO" id="GO:0006629">
    <property type="term" value="P:lipid metabolic process"/>
    <property type="evidence" value="ECO:0007669"/>
    <property type="project" value="TreeGrafter"/>
</dbReference>
<dbReference type="OrthoDB" id="5503950at2"/>
<feature type="domain" description="SGNH hydrolase-type esterase" evidence="2">
    <location>
        <begin position="11"/>
        <end position="256"/>
    </location>
</feature>
<evidence type="ECO:0000259" key="2">
    <source>
        <dbReference type="Pfam" id="PF13472"/>
    </source>
</evidence>
<dbReference type="Gene3D" id="3.40.50.1110">
    <property type="entry name" value="SGNH hydrolase"/>
    <property type="match status" value="1"/>
</dbReference>
<evidence type="ECO:0000313" key="4">
    <source>
        <dbReference type="Proteomes" id="UP000286716"/>
    </source>
</evidence>
<dbReference type="SUPFAM" id="SSF52266">
    <property type="entry name" value="SGNH hydrolase"/>
    <property type="match status" value="1"/>
</dbReference>
<gene>
    <name evidence="3" type="ORF">DMA12_17115</name>
</gene>
<accession>A0A428WMG8</accession>
<sequence>MSDPEYRHVAALGSSFASGPGIEPIEDRAARRSARNYPHLLAETLGAALTDLTVAGATTATIIDTPQRSLLRKFPPQLDGLPGIADLVTITAGGNDLNYIGAMTRLAFAARLAGNALTRPLSSLLSRVGVPTPSPDEVELAAANLVRIVEAVTKRAAGARVVLVDYLTVIGEHTTTSGETPFPASTLDMLRRLGDTVSEVFTLAAGRTSATLVPMRELSASHALGSADPWVTGMPARLRDLAGCAPFHPKANGMRAVAAAIVDRLRE</sequence>
<protein>
    <submittedName>
        <fullName evidence="3">SGNH/GDSL hydrolase family protein</fullName>
    </submittedName>
</protein>
<name>A0A428WMG8_AMYBA</name>
<evidence type="ECO:0000313" key="3">
    <source>
        <dbReference type="EMBL" id="RSM44258.1"/>
    </source>
</evidence>
<dbReference type="RefSeq" id="WP_020639817.1">
    <property type="nucleotide sequence ID" value="NZ_QHHU01000021.1"/>
</dbReference>
<dbReference type="Pfam" id="PF13472">
    <property type="entry name" value="Lipase_GDSL_2"/>
    <property type="match status" value="1"/>
</dbReference>
<dbReference type="InterPro" id="IPR013830">
    <property type="entry name" value="SGNH_hydro"/>
</dbReference>
<feature type="active site" evidence="1">
    <location>
        <position position="248"/>
    </location>
</feature>
<dbReference type="AlphaFoldDB" id="A0A428WMG8"/>
<dbReference type="InterPro" id="IPR037460">
    <property type="entry name" value="SEST-like"/>
</dbReference>
<dbReference type="EMBL" id="QHHU01000021">
    <property type="protein sequence ID" value="RSM44258.1"/>
    <property type="molecule type" value="Genomic_DNA"/>
</dbReference>
<dbReference type="InterPro" id="IPR036514">
    <property type="entry name" value="SGNH_hydro_sf"/>
</dbReference>
<comment type="caution">
    <text evidence="3">The sequence shown here is derived from an EMBL/GenBank/DDBJ whole genome shotgun (WGS) entry which is preliminary data.</text>
</comment>